<feature type="compositionally biased region" description="Basic and acidic residues" evidence="2">
    <location>
        <begin position="617"/>
        <end position="629"/>
    </location>
</feature>
<name>A0A182MY83_9DIPT</name>
<sequence length="1488" mass="167065">MELSLYGSQISLATREKTTPVHQQRERPGSALLHPTRPCSAAGAHIRRPLSADSTQYSYRKRPSSSGSGVDVLRHPASPFHQLHSSKRSTSSSSLLLKNLLAEPIPRYWESKSLARSVHVPSPRGTSCSSAERIRQHKRHQTQSTESSTRTVVKTKTRKRSASSGAAKRGHQKASIERRRSRRDSTEEDDPDRDESTMDEMEDTQESNNEAELEGIWRGKTTAGAPNREEKKRSPPLPMVALPLTRKVIEITSTGGLKKNNTSPEKQTRKLDLPGRVSFSSNDPYEIDYSDFEENEFGCGAKESQSTKQAHKLKDSNSKKSFSSSMYDERMFQDSSGLLEEVSVRFGSVKFEEDFIAGSGYDTKCDEGGSKAGLTKRNAPTVAAPSPSPVCDVRESNKIIEEYKKEIEDLNRRHDMELRMAVDDGASMVAAKQYDPKCFTPSDTPEDLFATNSTSTKAIESTTEDTDAEPDRPVCRAGVLEKNVINEYYECINEIITEQSPSRRPQNRHALPLIRDLDRCSDEKEDTIQHNLNNECTKSGPKEKQFASGVVVSSGKGKSSNADKNWLDASSNPVIKNYFKVKEQNIVSASASSLASGSSSTGSKSGHSKSSLVSKKSGKEKPKSADTHKSILRNAKKQNNSTGASGSNGSAGSGKFSSGLCREDSNISEFHMDKVVSWMSCNEDTFPAVPDLPALEDVAGDEQPRKCSTTEGSVGLDMPDTTDRPSTYGVNFESVPRQRSEQPEGTVSSVQSNYDDESLVSGSAKQKSDFQALKNEVEFRLSNILDCTDSQISSGCEAEPSDQQAKGKVKDLFSYLDQVELKCEKSGYKGANAGSSGVLPSESDRSELDFVAEPDYIEAVPKMNDLLELPPHQLARRVIKLSLRANELSNAMQLSKNHIATVRADKAKAIRTEKCALQGKLKEQKKHYEDIIGRHQEFIDQLIKDKSGLCDKVTQLTRRLDSQNQSWEHRLKTELERARDTALAAEKIRREKWVRENTKKIKELTVKGLELEINKMTATHQKEIGELKRQHKDELMCALEELKLQYEQKEADVRQGLVKERETTLERERQALLERFDRQVTEERTIFEQQRQHLLSEFDLEKERLQKEAARKAQYADTQLEDLKRENSKNLDFAQKEYVQMLKQREAKHQDELVKLQKQFESDFAIWKREHERKSKVQLEERENEIRAQCRTERDQQIDRIVAKVDAETQKYQQEFDAKMSRLKEKHEVEQKEAEASETLLKQKYQDWRVKLAEAEATIQNMKATAKQTDIQLNHAKKLCDDLLREKETMRDEARREVQKDMANMQREREREIERIYFRVQQAIEKKDASIATLQKEIAGLKERCLKQDAIIRQQRMDYCTKSVRMRNTGFTVSVFVSGTSTSNPCREFERLMVKFGRPCVNSSLRAVPPEAELLSAHRFSGLLGGSLVAFSKRGVCSFGEAVASGATVVDSFLGGGDTAAAAVSTGAGSTSVTGSLAIGFDVSRMSV</sequence>
<feature type="compositionally biased region" description="Polar residues" evidence="2">
    <location>
        <begin position="743"/>
        <end position="753"/>
    </location>
</feature>
<evidence type="ECO:0000313" key="4">
    <source>
        <dbReference type="Proteomes" id="UP000075884"/>
    </source>
</evidence>
<feature type="compositionally biased region" description="Basic and acidic residues" evidence="2">
    <location>
        <begin position="14"/>
        <end position="28"/>
    </location>
</feature>
<feature type="region of interest" description="Disordered" evidence="2">
    <location>
        <begin position="593"/>
        <end position="658"/>
    </location>
</feature>
<feature type="compositionally biased region" description="Low complexity" evidence="2">
    <location>
        <begin position="593"/>
        <end position="615"/>
    </location>
</feature>
<feature type="coiled-coil region" evidence="1">
    <location>
        <begin position="1032"/>
        <end position="1059"/>
    </location>
</feature>
<feature type="region of interest" description="Disordered" evidence="2">
    <location>
        <begin position="371"/>
        <end position="390"/>
    </location>
</feature>
<evidence type="ECO:0000256" key="2">
    <source>
        <dbReference type="SAM" id="MobiDB-lite"/>
    </source>
</evidence>
<feature type="region of interest" description="Disordered" evidence="2">
    <location>
        <begin position="114"/>
        <end position="239"/>
    </location>
</feature>
<feature type="coiled-coil region" evidence="1">
    <location>
        <begin position="1106"/>
        <end position="1196"/>
    </location>
</feature>
<feature type="coiled-coil region" evidence="1">
    <location>
        <begin position="393"/>
        <end position="420"/>
    </location>
</feature>
<protein>
    <submittedName>
        <fullName evidence="3">Uncharacterized protein</fullName>
    </submittedName>
</protein>
<feature type="region of interest" description="Disordered" evidence="2">
    <location>
        <begin position="252"/>
        <end position="279"/>
    </location>
</feature>
<feature type="compositionally biased region" description="Polar residues" evidence="2">
    <location>
        <begin position="1"/>
        <end position="12"/>
    </location>
</feature>
<dbReference type="GO" id="GO:0005929">
    <property type="term" value="C:cilium"/>
    <property type="evidence" value="ECO:0007669"/>
    <property type="project" value="GOC"/>
</dbReference>
<dbReference type="GO" id="GO:0035735">
    <property type="term" value="P:intraciliary transport involved in cilium assembly"/>
    <property type="evidence" value="ECO:0007669"/>
    <property type="project" value="InterPro"/>
</dbReference>
<dbReference type="Proteomes" id="UP000075884">
    <property type="component" value="Unassembled WGS sequence"/>
</dbReference>
<dbReference type="PANTHER" id="PTHR31540:SF1">
    <property type="entry name" value="CENTROSOMAL PROTEIN OF 131 KDA"/>
    <property type="match status" value="1"/>
</dbReference>
<dbReference type="InterPro" id="IPR030465">
    <property type="entry name" value="CEP131"/>
</dbReference>
<feature type="compositionally biased region" description="Low complexity" evidence="2">
    <location>
        <begin position="548"/>
        <end position="560"/>
    </location>
</feature>
<proteinExistence type="predicted"/>
<feature type="region of interest" description="Disordered" evidence="2">
    <location>
        <begin position="531"/>
        <end position="567"/>
    </location>
</feature>
<feature type="compositionally biased region" description="Polar residues" evidence="2">
    <location>
        <begin position="252"/>
        <end position="265"/>
    </location>
</feature>
<evidence type="ECO:0000256" key="1">
    <source>
        <dbReference type="SAM" id="Coils"/>
    </source>
</evidence>
<feature type="coiled-coil region" evidence="1">
    <location>
        <begin position="1220"/>
        <end position="1344"/>
    </location>
</feature>
<feature type="region of interest" description="Disordered" evidence="2">
    <location>
        <begin position="1"/>
        <end position="93"/>
    </location>
</feature>
<dbReference type="EnsemblMetazoa" id="ADIR000338-RA">
    <property type="protein sequence ID" value="ADIR000338-PA"/>
    <property type="gene ID" value="ADIR000338"/>
</dbReference>
<dbReference type="PANTHER" id="PTHR31540">
    <property type="entry name" value="CENTROSOMAL PROTEIN OF 131 KDA"/>
    <property type="match status" value="1"/>
</dbReference>
<feature type="region of interest" description="Disordered" evidence="2">
    <location>
        <begin position="300"/>
        <end position="321"/>
    </location>
</feature>
<reference evidence="4" key="1">
    <citation type="submission" date="2013-03" db="EMBL/GenBank/DDBJ databases">
        <title>The Genome Sequence of Anopheles dirus WRAIR2.</title>
        <authorList>
            <consortium name="The Broad Institute Genomics Platform"/>
            <person name="Neafsey D.E."/>
            <person name="Walton C."/>
            <person name="Walker B."/>
            <person name="Young S.K."/>
            <person name="Zeng Q."/>
            <person name="Gargeya S."/>
            <person name="Fitzgerald M."/>
            <person name="Haas B."/>
            <person name="Abouelleil A."/>
            <person name="Allen A.W."/>
            <person name="Alvarado L."/>
            <person name="Arachchi H.M."/>
            <person name="Berlin A.M."/>
            <person name="Chapman S.B."/>
            <person name="Gainer-Dewar J."/>
            <person name="Goldberg J."/>
            <person name="Griggs A."/>
            <person name="Gujja S."/>
            <person name="Hansen M."/>
            <person name="Howarth C."/>
            <person name="Imamovic A."/>
            <person name="Ireland A."/>
            <person name="Larimer J."/>
            <person name="McCowan C."/>
            <person name="Murphy C."/>
            <person name="Pearson M."/>
            <person name="Poon T.W."/>
            <person name="Priest M."/>
            <person name="Roberts A."/>
            <person name="Saif S."/>
            <person name="Shea T."/>
            <person name="Sisk P."/>
            <person name="Sykes S."/>
            <person name="Wortman J."/>
            <person name="Nusbaum C."/>
            <person name="Birren B."/>
        </authorList>
    </citation>
    <scope>NUCLEOTIDE SEQUENCE [LARGE SCALE GENOMIC DNA]</scope>
    <source>
        <strain evidence="4">WRAIR2</strain>
    </source>
</reference>
<keyword evidence="1" id="KW-0175">Coiled coil</keyword>
<dbReference type="VEuPathDB" id="VectorBase:ADIR000338"/>
<feature type="compositionally biased region" description="Polar residues" evidence="2">
    <location>
        <begin position="52"/>
        <end position="68"/>
    </location>
</feature>
<accession>A0A182MY83</accession>
<evidence type="ECO:0000313" key="3">
    <source>
        <dbReference type="EnsemblMetazoa" id="ADIR000338-PA"/>
    </source>
</evidence>
<reference evidence="3" key="2">
    <citation type="submission" date="2020-05" db="UniProtKB">
        <authorList>
            <consortium name="EnsemblMetazoa"/>
        </authorList>
    </citation>
    <scope>IDENTIFICATION</scope>
    <source>
        <strain evidence="3">WRAIR2</strain>
    </source>
</reference>
<organism evidence="3 4">
    <name type="scientific">Anopheles dirus</name>
    <dbReference type="NCBI Taxonomy" id="7168"/>
    <lineage>
        <taxon>Eukaryota</taxon>
        <taxon>Metazoa</taxon>
        <taxon>Ecdysozoa</taxon>
        <taxon>Arthropoda</taxon>
        <taxon>Hexapoda</taxon>
        <taxon>Insecta</taxon>
        <taxon>Pterygota</taxon>
        <taxon>Neoptera</taxon>
        <taxon>Endopterygota</taxon>
        <taxon>Diptera</taxon>
        <taxon>Nematocera</taxon>
        <taxon>Culicoidea</taxon>
        <taxon>Culicidae</taxon>
        <taxon>Anophelinae</taxon>
        <taxon>Anopheles</taxon>
    </lineage>
</organism>
<dbReference type="STRING" id="7168.A0A182MY83"/>
<keyword evidence="4" id="KW-1185">Reference proteome</keyword>
<dbReference type="GO" id="GO:0010824">
    <property type="term" value="P:regulation of centrosome duplication"/>
    <property type="evidence" value="ECO:0007669"/>
    <property type="project" value="TreeGrafter"/>
</dbReference>
<dbReference type="GO" id="GO:0034451">
    <property type="term" value="C:centriolar satellite"/>
    <property type="evidence" value="ECO:0007669"/>
    <property type="project" value="TreeGrafter"/>
</dbReference>
<feature type="compositionally biased region" description="Low complexity" evidence="2">
    <location>
        <begin position="639"/>
        <end position="658"/>
    </location>
</feature>
<feature type="region of interest" description="Disordered" evidence="2">
    <location>
        <begin position="699"/>
        <end position="753"/>
    </location>
</feature>
<feature type="compositionally biased region" description="Acidic residues" evidence="2">
    <location>
        <begin position="186"/>
        <end position="213"/>
    </location>
</feature>